<proteinExistence type="evidence at transcript level"/>
<accession>A9Y5J3</accession>
<protein>
    <submittedName>
        <fullName evidence="3">Double WAP domain-containing protein</fullName>
    </submittedName>
</protein>
<feature type="domain" description="WAP" evidence="2">
    <location>
        <begin position="74"/>
        <end position="117"/>
    </location>
</feature>
<dbReference type="InterPro" id="IPR008197">
    <property type="entry name" value="WAP_dom"/>
</dbReference>
<dbReference type="OrthoDB" id="6333653at2759"/>
<feature type="domain" description="WAP" evidence="2">
    <location>
        <begin position="15"/>
        <end position="70"/>
    </location>
</feature>
<name>A9Y5J3_PENJP</name>
<dbReference type="GO" id="GO:0030414">
    <property type="term" value="F:peptidase inhibitor activity"/>
    <property type="evidence" value="ECO:0007669"/>
    <property type="project" value="InterPro"/>
</dbReference>
<feature type="signal peptide" evidence="1">
    <location>
        <begin position="1"/>
        <end position="16"/>
    </location>
</feature>
<dbReference type="PROSITE" id="PS51390">
    <property type="entry name" value="WAP"/>
    <property type="match status" value="2"/>
</dbReference>
<evidence type="ECO:0000256" key="1">
    <source>
        <dbReference type="SAM" id="SignalP"/>
    </source>
</evidence>
<dbReference type="GO" id="GO:0005576">
    <property type="term" value="C:extracellular region"/>
    <property type="evidence" value="ECO:0007669"/>
    <property type="project" value="InterPro"/>
</dbReference>
<dbReference type="Gene3D" id="4.10.75.10">
    <property type="entry name" value="Elafin-like"/>
    <property type="match status" value="2"/>
</dbReference>
<sequence>MKFALVLALAVSMVAAKRVGQNPACPNPNQGRQCLIYRDQCSSDSQCQSEGKGDICCLVNGCGRECMPLPTHKSCPDPGSYNRYCFAFIHQCDSDRECERNKKCCLVGGCGRSCEVV</sequence>
<dbReference type="InterPro" id="IPR036645">
    <property type="entry name" value="Elafin-like_sf"/>
</dbReference>
<dbReference type="EMBL" id="EU095018">
    <property type="protein sequence ID" value="ABW88999.1"/>
    <property type="molecule type" value="mRNA"/>
</dbReference>
<organism evidence="3">
    <name type="scientific">Penaeus japonicus</name>
    <name type="common">Kuruma prawn</name>
    <name type="synonym">Marsupenaeus japonicus</name>
    <dbReference type="NCBI Taxonomy" id="27405"/>
    <lineage>
        <taxon>Eukaryota</taxon>
        <taxon>Metazoa</taxon>
        <taxon>Ecdysozoa</taxon>
        <taxon>Arthropoda</taxon>
        <taxon>Crustacea</taxon>
        <taxon>Multicrustacea</taxon>
        <taxon>Malacostraca</taxon>
        <taxon>Eumalacostraca</taxon>
        <taxon>Eucarida</taxon>
        <taxon>Decapoda</taxon>
        <taxon>Dendrobranchiata</taxon>
        <taxon>Penaeoidea</taxon>
        <taxon>Penaeidae</taxon>
        <taxon>Penaeus</taxon>
    </lineage>
</organism>
<evidence type="ECO:0000313" key="3">
    <source>
        <dbReference type="EMBL" id="ABW88999.1"/>
    </source>
</evidence>
<evidence type="ECO:0000259" key="2">
    <source>
        <dbReference type="PROSITE" id="PS51390"/>
    </source>
</evidence>
<reference evidence="3" key="1">
    <citation type="journal article" date="2008" name="Fish Shellfish Immunol.">
        <title>Mj-DWD, a double WAP domain-containing protein with antiviral relevance in Marsupenaeus japonicus.</title>
        <authorList>
            <person name="Chen D."/>
            <person name="He N."/>
            <person name="Xu X."/>
        </authorList>
    </citation>
    <scope>NUCLEOTIDE SEQUENCE</scope>
</reference>
<dbReference type="AlphaFoldDB" id="A9Y5J3"/>
<keyword evidence="1" id="KW-0732">Signal</keyword>
<feature type="chain" id="PRO_5002747140" evidence="1">
    <location>
        <begin position="17"/>
        <end position="117"/>
    </location>
</feature>
<dbReference type="Pfam" id="PF00095">
    <property type="entry name" value="WAP"/>
    <property type="match status" value="2"/>
</dbReference>